<dbReference type="OrthoDB" id="2986817at2"/>
<proteinExistence type="predicted"/>
<dbReference type="Gene3D" id="1.10.260.40">
    <property type="entry name" value="lambda repressor-like DNA-binding domains"/>
    <property type="match status" value="1"/>
</dbReference>
<dbReference type="GO" id="GO:0003677">
    <property type="term" value="F:DNA binding"/>
    <property type="evidence" value="ECO:0007669"/>
    <property type="project" value="InterPro"/>
</dbReference>
<comment type="caution">
    <text evidence="3">The sequence shown here is derived from an EMBL/GenBank/DDBJ whole genome shotgun (WGS) entry which is preliminary data.</text>
</comment>
<dbReference type="InterPro" id="IPR019734">
    <property type="entry name" value="TPR_rpt"/>
</dbReference>
<name>A0A2T0BEV6_9CLOT</name>
<dbReference type="PROSITE" id="PS50005">
    <property type="entry name" value="TPR"/>
    <property type="match status" value="1"/>
</dbReference>
<dbReference type="InterPro" id="IPR010982">
    <property type="entry name" value="Lambda_DNA-bd_dom_sf"/>
</dbReference>
<dbReference type="AlphaFoldDB" id="A0A2T0BEV6"/>
<dbReference type="InterPro" id="IPR011990">
    <property type="entry name" value="TPR-like_helical_dom_sf"/>
</dbReference>
<dbReference type="CDD" id="cd00093">
    <property type="entry name" value="HTH_XRE"/>
    <property type="match status" value="1"/>
</dbReference>
<dbReference type="EMBL" id="PVXQ01000017">
    <property type="protein sequence ID" value="PRR82347.1"/>
    <property type="molecule type" value="Genomic_DNA"/>
</dbReference>
<gene>
    <name evidence="3" type="ORF">CLVI_18530</name>
</gene>
<dbReference type="Gene3D" id="1.25.40.10">
    <property type="entry name" value="Tetratricopeptide repeat domain"/>
    <property type="match status" value="2"/>
</dbReference>
<evidence type="ECO:0000313" key="4">
    <source>
        <dbReference type="Proteomes" id="UP000239471"/>
    </source>
</evidence>
<keyword evidence="1" id="KW-0802">TPR repeat</keyword>
<dbReference type="SUPFAM" id="SSF48452">
    <property type="entry name" value="TPR-like"/>
    <property type="match status" value="2"/>
</dbReference>
<dbReference type="RefSeq" id="WP_106059829.1">
    <property type="nucleotide sequence ID" value="NZ_PVXQ01000017.1"/>
</dbReference>
<feature type="repeat" description="TPR" evidence="1">
    <location>
        <begin position="268"/>
        <end position="301"/>
    </location>
</feature>
<feature type="domain" description="HTH cro/C1-type" evidence="2">
    <location>
        <begin position="10"/>
        <end position="63"/>
    </location>
</feature>
<dbReference type="PROSITE" id="PS50943">
    <property type="entry name" value="HTH_CROC1"/>
    <property type="match status" value="1"/>
</dbReference>
<keyword evidence="4" id="KW-1185">Reference proteome</keyword>
<dbReference type="SMART" id="SM00028">
    <property type="entry name" value="TPR"/>
    <property type="match status" value="6"/>
</dbReference>
<organism evidence="3 4">
    <name type="scientific">Clostridium vincentii</name>
    <dbReference type="NCBI Taxonomy" id="52704"/>
    <lineage>
        <taxon>Bacteria</taxon>
        <taxon>Bacillati</taxon>
        <taxon>Bacillota</taxon>
        <taxon>Clostridia</taxon>
        <taxon>Eubacteriales</taxon>
        <taxon>Clostridiaceae</taxon>
        <taxon>Clostridium</taxon>
    </lineage>
</organism>
<sequence length="420" mass="49237">MEILSTGEKIKRARVYNGITLKELCGDKISISKMSCIENGKVKADNATIKFIAEKIGIEYEYIVHDVYEQITTNLAVIKDSTSKDKNIEENIKHNLEYAVDYEYYELAFELIHILFSYYLKEEKYEKIQLIVSQYYDLYQKDNKEENTIIYFSDMAKYLLQNNEYNEAIAYYSRLRDVIKVNSDAEKSTYSNIAYYEGICYCSINQLDKGYELLSQAVKYSDAIDDITIRGRIFKQYALVCILLKNSQAEEYIEKTFKCQKDDPTLVATAKGEYGKAYFTAGEYDRAIMEITDGINIFPQHDKEKYVEFLNECIYTLYKNRQYDKAYELIGHALNLAIETGDIRLIERDYYFKGSILQKQGKYIEAEMYMNISLDSILKFGTTEQRNQRYLDMANMYYNLGDVQDSIKYFSLAMNKDKLI</sequence>
<evidence type="ECO:0000256" key="1">
    <source>
        <dbReference type="PROSITE-ProRule" id="PRU00339"/>
    </source>
</evidence>
<dbReference type="SUPFAM" id="SSF47413">
    <property type="entry name" value="lambda repressor-like DNA-binding domains"/>
    <property type="match status" value="1"/>
</dbReference>
<dbReference type="Proteomes" id="UP000239471">
    <property type="component" value="Unassembled WGS sequence"/>
</dbReference>
<evidence type="ECO:0000259" key="2">
    <source>
        <dbReference type="PROSITE" id="PS50943"/>
    </source>
</evidence>
<dbReference type="InterPro" id="IPR001387">
    <property type="entry name" value="Cro/C1-type_HTH"/>
</dbReference>
<protein>
    <submittedName>
        <fullName evidence="3">Anaphase-promoting complex, cyclosome, subunit 3</fullName>
    </submittedName>
</protein>
<evidence type="ECO:0000313" key="3">
    <source>
        <dbReference type="EMBL" id="PRR82347.1"/>
    </source>
</evidence>
<reference evidence="3 4" key="1">
    <citation type="submission" date="2018-03" db="EMBL/GenBank/DDBJ databases">
        <title>Genome sequence of Clostridium vincentii DSM 10228.</title>
        <authorList>
            <person name="Poehlein A."/>
            <person name="Daniel R."/>
        </authorList>
    </citation>
    <scope>NUCLEOTIDE SEQUENCE [LARGE SCALE GENOMIC DNA]</scope>
    <source>
        <strain evidence="3 4">DSM 10228</strain>
    </source>
</reference>
<accession>A0A2T0BEV6</accession>